<feature type="non-terminal residue" evidence="2">
    <location>
        <position position="167"/>
    </location>
</feature>
<feature type="transmembrane region" description="Helical" evidence="1">
    <location>
        <begin position="43"/>
        <end position="65"/>
    </location>
</feature>
<name>A0A433T5Z3_ELYCH</name>
<dbReference type="InterPro" id="IPR016182">
    <property type="entry name" value="Cu_amine_oxidase_N-reg"/>
</dbReference>
<dbReference type="EMBL" id="RQTK01000621">
    <property type="protein sequence ID" value="RUS76967.1"/>
    <property type="molecule type" value="Genomic_DNA"/>
</dbReference>
<dbReference type="Proteomes" id="UP000271974">
    <property type="component" value="Unassembled WGS sequence"/>
</dbReference>
<accession>A0A433T5Z3</accession>
<evidence type="ECO:0008006" key="4">
    <source>
        <dbReference type="Google" id="ProtNLM"/>
    </source>
</evidence>
<organism evidence="2 3">
    <name type="scientific">Elysia chlorotica</name>
    <name type="common">Eastern emerald elysia</name>
    <name type="synonym">Sea slug</name>
    <dbReference type="NCBI Taxonomy" id="188477"/>
    <lineage>
        <taxon>Eukaryota</taxon>
        <taxon>Metazoa</taxon>
        <taxon>Spiralia</taxon>
        <taxon>Lophotrochozoa</taxon>
        <taxon>Mollusca</taxon>
        <taxon>Gastropoda</taxon>
        <taxon>Heterobranchia</taxon>
        <taxon>Euthyneura</taxon>
        <taxon>Panpulmonata</taxon>
        <taxon>Sacoglossa</taxon>
        <taxon>Placobranchoidea</taxon>
        <taxon>Plakobranchidae</taxon>
        <taxon>Elysia</taxon>
    </lineage>
</organism>
<keyword evidence="3" id="KW-1185">Reference proteome</keyword>
<evidence type="ECO:0000313" key="3">
    <source>
        <dbReference type="Proteomes" id="UP000271974"/>
    </source>
</evidence>
<dbReference type="GO" id="GO:0008131">
    <property type="term" value="F:primary methylamine oxidase activity"/>
    <property type="evidence" value="ECO:0007669"/>
    <property type="project" value="InterPro"/>
</dbReference>
<protein>
    <recommendedName>
        <fullName evidence="4">Amine oxidase</fullName>
    </recommendedName>
</protein>
<reference evidence="2 3" key="1">
    <citation type="submission" date="2019-01" db="EMBL/GenBank/DDBJ databases">
        <title>A draft genome assembly of the solar-powered sea slug Elysia chlorotica.</title>
        <authorList>
            <person name="Cai H."/>
            <person name="Li Q."/>
            <person name="Fang X."/>
            <person name="Li J."/>
            <person name="Curtis N.E."/>
            <person name="Altenburger A."/>
            <person name="Shibata T."/>
            <person name="Feng M."/>
            <person name="Maeda T."/>
            <person name="Schwartz J.A."/>
            <person name="Shigenobu S."/>
            <person name="Lundholm N."/>
            <person name="Nishiyama T."/>
            <person name="Yang H."/>
            <person name="Hasebe M."/>
            <person name="Li S."/>
            <person name="Pierce S.K."/>
            <person name="Wang J."/>
        </authorList>
    </citation>
    <scope>NUCLEOTIDE SEQUENCE [LARGE SCALE GENOMIC DNA]</scope>
    <source>
        <strain evidence="2">EC2010</strain>
        <tissue evidence="2">Whole organism of an adult</tissue>
    </source>
</reference>
<dbReference type="SUPFAM" id="SSF54416">
    <property type="entry name" value="Amine oxidase N-terminal region"/>
    <property type="match status" value="1"/>
</dbReference>
<dbReference type="GO" id="GO:0005507">
    <property type="term" value="F:copper ion binding"/>
    <property type="evidence" value="ECO:0007669"/>
    <property type="project" value="InterPro"/>
</dbReference>
<keyword evidence="1" id="KW-0472">Membrane</keyword>
<dbReference type="AlphaFoldDB" id="A0A433T5Z3"/>
<dbReference type="OrthoDB" id="10546299at2759"/>
<keyword evidence="1" id="KW-1133">Transmembrane helix</keyword>
<evidence type="ECO:0000256" key="1">
    <source>
        <dbReference type="SAM" id="Phobius"/>
    </source>
</evidence>
<keyword evidence="1" id="KW-0812">Transmembrane</keyword>
<gene>
    <name evidence="2" type="ORF">EGW08_015287</name>
</gene>
<evidence type="ECO:0000313" key="2">
    <source>
        <dbReference type="EMBL" id="RUS76967.1"/>
    </source>
</evidence>
<comment type="caution">
    <text evidence="2">The sequence shown here is derived from an EMBL/GenBank/DDBJ whole genome shotgun (WGS) entry which is preliminary data.</text>
</comment>
<dbReference type="GO" id="GO:0009308">
    <property type="term" value="P:amine metabolic process"/>
    <property type="evidence" value="ECO:0007669"/>
    <property type="project" value="InterPro"/>
</dbReference>
<sequence>MMNHLISPALYSLDKLLRQRFFAAIKTQNTSTMTSSQNKPGRAWQVSTGILLVVAIGLLIALIVVAGEEETTARVVNPRSIEQTVPECGDFNPNRNTINLSEPSSPGPFHDLTEEEMRKLRTFLQNDPNIQANTIEEMRNLSTRSSYIYMAHLRVPPKSEVLDFLDS</sequence>
<proteinExistence type="predicted"/>
<dbReference type="GO" id="GO:0048038">
    <property type="term" value="F:quinone binding"/>
    <property type="evidence" value="ECO:0007669"/>
    <property type="project" value="InterPro"/>
</dbReference>
<dbReference type="Gene3D" id="3.10.450.40">
    <property type="match status" value="1"/>
</dbReference>